<protein>
    <submittedName>
        <fullName evidence="2">Unannotated protein</fullName>
    </submittedName>
</protein>
<dbReference type="EMBL" id="CAFBMM010000030">
    <property type="protein sequence ID" value="CAB4905930.1"/>
    <property type="molecule type" value="Genomic_DNA"/>
</dbReference>
<dbReference type="Gene3D" id="3.30.420.40">
    <property type="match status" value="1"/>
</dbReference>
<dbReference type="InterPro" id="IPR003695">
    <property type="entry name" value="Ppx_GppA_N"/>
</dbReference>
<evidence type="ECO:0000313" key="4">
    <source>
        <dbReference type="EMBL" id="CAB4979781.1"/>
    </source>
</evidence>
<sequence length="305" mass="32380">MSRVAAIDIGTNSVRLLVAESMVGQPELITLDRQMRITRLGQGVDATHALAADSIDRTVRVLSEYRTIIDNFEVTNVRATATSAARDATNSDEFFTRAHAALGVTPELLSGEAEAELSFAGATAGLTNPAPYLTIDIGGGSTEFVFGNTEPESLCSLNIGCVRITERWLSSDPCAPEELANAVSDVRDELSQVATAIPQLSEARTVLGLAGTLSTVAAVDQGLAEYDRDRIHHFCVTRAIAEDVFRTLALESVAERKTNPGLEPERAEVIVGGLIVLVATIRAFGIEEILVSEADILDGLASSIA</sequence>
<dbReference type="Gene3D" id="3.30.420.150">
    <property type="entry name" value="Exopolyphosphatase. Domain 2"/>
    <property type="match status" value="1"/>
</dbReference>
<name>A0A6J6R499_9ZZZZ</name>
<organism evidence="2">
    <name type="scientific">freshwater metagenome</name>
    <dbReference type="NCBI Taxonomy" id="449393"/>
    <lineage>
        <taxon>unclassified sequences</taxon>
        <taxon>metagenomes</taxon>
        <taxon>ecological metagenomes</taxon>
    </lineage>
</organism>
<evidence type="ECO:0000259" key="1">
    <source>
        <dbReference type="Pfam" id="PF02541"/>
    </source>
</evidence>
<feature type="domain" description="Ppx/GppA phosphatase N-terminal" evidence="1">
    <location>
        <begin position="24"/>
        <end position="299"/>
    </location>
</feature>
<dbReference type="EMBL" id="CAEZYK010000011">
    <property type="protein sequence ID" value="CAB4716783.1"/>
    <property type="molecule type" value="Genomic_DNA"/>
</dbReference>
<evidence type="ECO:0000313" key="3">
    <source>
        <dbReference type="EMBL" id="CAB4905930.1"/>
    </source>
</evidence>
<dbReference type="CDD" id="cd24119">
    <property type="entry name" value="ASKHA_NBD_MtPPX2-like"/>
    <property type="match status" value="1"/>
</dbReference>
<reference evidence="2" key="1">
    <citation type="submission" date="2020-05" db="EMBL/GenBank/DDBJ databases">
        <authorList>
            <person name="Chiriac C."/>
            <person name="Salcher M."/>
            <person name="Ghai R."/>
            <person name="Kavagutti S V."/>
        </authorList>
    </citation>
    <scope>NUCLEOTIDE SEQUENCE</scope>
</reference>
<dbReference type="AlphaFoldDB" id="A0A6J6R499"/>
<evidence type="ECO:0000313" key="5">
    <source>
        <dbReference type="EMBL" id="CAB5034904.1"/>
    </source>
</evidence>
<dbReference type="InterPro" id="IPR043129">
    <property type="entry name" value="ATPase_NBD"/>
</dbReference>
<gene>
    <name evidence="2" type="ORF">UFOPK2683_00322</name>
    <name evidence="3" type="ORF">UFOPK3605_00762</name>
    <name evidence="4" type="ORF">UFOPK3897_01041</name>
    <name evidence="5" type="ORF">UFOPK4121_01783</name>
</gene>
<proteinExistence type="predicted"/>
<dbReference type="InterPro" id="IPR050273">
    <property type="entry name" value="GppA/Ppx_hydrolase"/>
</dbReference>
<dbReference type="SUPFAM" id="SSF53067">
    <property type="entry name" value="Actin-like ATPase domain"/>
    <property type="match status" value="2"/>
</dbReference>
<dbReference type="GO" id="GO:0016462">
    <property type="term" value="F:pyrophosphatase activity"/>
    <property type="evidence" value="ECO:0007669"/>
    <property type="project" value="TreeGrafter"/>
</dbReference>
<evidence type="ECO:0000313" key="2">
    <source>
        <dbReference type="EMBL" id="CAB4716783.1"/>
    </source>
</evidence>
<dbReference type="Pfam" id="PF02541">
    <property type="entry name" value="Ppx-GppA"/>
    <property type="match status" value="1"/>
</dbReference>
<dbReference type="EMBL" id="CAFBOF010000022">
    <property type="protein sequence ID" value="CAB4979781.1"/>
    <property type="molecule type" value="Genomic_DNA"/>
</dbReference>
<accession>A0A6J6R499</accession>
<dbReference type="EMBL" id="CAFBPQ010000128">
    <property type="protein sequence ID" value="CAB5034904.1"/>
    <property type="molecule type" value="Genomic_DNA"/>
</dbReference>
<dbReference type="PANTHER" id="PTHR30005:SF13">
    <property type="entry name" value="EXOPOLYPHOSPHATASE 2"/>
    <property type="match status" value="1"/>
</dbReference>
<dbReference type="PANTHER" id="PTHR30005">
    <property type="entry name" value="EXOPOLYPHOSPHATASE"/>
    <property type="match status" value="1"/>
</dbReference>